<dbReference type="EMBL" id="AP012051">
    <property type="protein sequence ID" value="BAL80644.1"/>
    <property type="molecule type" value="Genomic_DNA"/>
</dbReference>
<proteinExistence type="predicted"/>
<reference evidence="1 2" key="1">
    <citation type="submission" date="2011-01" db="EMBL/GenBank/DDBJ databases">
        <title>Whole genome sequence of Caldisericum exile AZM16c01.</title>
        <authorList>
            <person name="Narita-Yamada S."/>
            <person name="Kawakoshi A."/>
            <person name="Nakamura S."/>
            <person name="Sasagawa M."/>
            <person name="Fukada J."/>
            <person name="Sekine M."/>
            <person name="Kato Y."/>
            <person name="Fukai R."/>
            <person name="Sasaki K."/>
            <person name="Hanamaki A."/>
            <person name="Narita H."/>
            <person name="Konno Y."/>
            <person name="Mori K."/>
            <person name="Yamazaki S."/>
            <person name="Suzuki K."/>
            <person name="Fujita N."/>
        </authorList>
    </citation>
    <scope>NUCLEOTIDE SEQUENCE [LARGE SCALE GENOMIC DNA]</scope>
    <source>
        <strain evidence="2">DSM 21853 / NBRC 104410 / AZM16c01</strain>
    </source>
</reference>
<keyword evidence="2" id="KW-1185">Reference proteome</keyword>
<sequence>MKKVIILMLICMLLSILLGVIPQANQNTLASHQFPELKSNVITPYMSKDNLSILKSTAKVYEELLKSSQNKTFDSLLNVLSNESKTFNELISGKTVIVNVPQNSKPPIKPEWCIYIPMSGSVPKYSQRDYGPYSNADWINISLKCLPNYTITLYITDITNNTIVARVTTANGSVSLSSNLSLEHSYDVHIFNSGSGDVSYSGQITLSIK</sequence>
<name>A0A7U6JFN8_CALEA</name>
<evidence type="ECO:0000313" key="1">
    <source>
        <dbReference type="EMBL" id="BAL80644.1"/>
    </source>
</evidence>
<evidence type="ECO:0000313" key="2">
    <source>
        <dbReference type="Proteomes" id="UP000004793"/>
    </source>
</evidence>
<organism evidence="1 2">
    <name type="scientific">Caldisericum exile (strain DSM 21853 / NBRC 104410 / AZM16c01)</name>
    <dbReference type="NCBI Taxonomy" id="511051"/>
    <lineage>
        <taxon>Bacteria</taxon>
        <taxon>Pseudomonadati</taxon>
        <taxon>Caldisericota/Cryosericota group</taxon>
        <taxon>Caldisericota</taxon>
        <taxon>Caldisericia</taxon>
        <taxon>Caldisericales</taxon>
        <taxon>Caldisericaceae</taxon>
        <taxon>Caldisericum</taxon>
    </lineage>
</organism>
<protein>
    <submittedName>
        <fullName evidence="1">Uncharacterized protein</fullName>
    </submittedName>
</protein>
<gene>
    <name evidence="1" type="ordered locus">CSE_05180</name>
</gene>
<accession>A0A7U6JFN8</accession>
<dbReference type="KEGG" id="cex:CSE_05180"/>
<dbReference type="Proteomes" id="UP000004793">
    <property type="component" value="Chromosome"/>
</dbReference>
<dbReference type="AlphaFoldDB" id="A0A7U6JFN8"/>